<organism evidence="1 2">
    <name type="scientific">Paramecium sonneborni</name>
    <dbReference type="NCBI Taxonomy" id="65129"/>
    <lineage>
        <taxon>Eukaryota</taxon>
        <taxon>Sar</taxon>
        <taxon>Alveolata</taxon>
        <taxon>Ciliophora</taxon>
        <taxon>Intramacronucleata</taxon>
        <taxon>Oligohymenophorea</taxon>
        <taxon>Peniculida</taxon>
        <taxon>Parameciidae</taxon>
        <taxon>Paramecium</taxon>
    </lineage>
</organism>
<dbReference type="OrthoDB" id="297422at2759"/>
<keyword evidence="2" id="KW-1185">Reference proteome</keyword>
<protein>
    <submittedName>
        <fullName evidence="1">Uncharacterized protein</fullName>
    </submittedName>
</protein>
<dbReference type="AlphaFoldDB" id="A0A8S1QXH1"/>
<evidence type="ECO:0000313" key="1">
    <source>
        <dbReference type="EMBL" id="CAD8120043.1"/>
    </source>
</evidence>
<reference evidence="1" key="1">
    <citation type="submission" date="2021-01" db="EMBL/GenBank/DDBJ databases">
        <authorList>
            <consortium name="Genoscope - CEA"/>
            <person name="William W."/>
        </authorList>
    </citation>
    <scope>NUCLEOTIDE SEQUENCE</scope>
</reference>
<proteinExistence type="predicted"/>
<comment type="caution">
    <text evidence="1">The sequence shown here is derived from an EMBL/GenBank/DDBJ whole genome shotgun (WGS) entry which is preliminary data.</text>
</comment>
<dbReference type="EMBL" id="CAJJDN010000124">
    <property type="protein sequence ID" value="CAD8120043.1"/>
    <property type="molecule type" value="Genomic_DNA"/>
</dbReference>
<gene>
    <name evidence="1" type="ORF">PSON_ATCC_30995.1.T1240060</name>
</gene>
<evidence type="ECO:0000313" key="2">
    <source>
        <dbReference type="Proteomes" id="UP000692954"/>
    </source>
</evidence>
<accession>A0A8S1QXH1</accession>
<dbReference type="Proteomes" id="UP000692954">
    <property type="component" value="Unassembled WGS sequence"/>
</dbReference>
<name>A0A8S1QXH1_9CILI</name>
<sequence length="286" mass="33130">MWKEKQIEEYFNSGAYSSKVNRDLDYMRQSYQEDVDNNGILIDKEGFCKQSYKGRSGDDLGNVEIRGQKYQRPMSALISPSYGYSFRQRPITAPGLKVQVKHMMRIDENAAMISVPYHSETKYWRNTKKFDKTNQNVIRNDSTLKKESLVGESENLNIEEEEETKNQNMIDKQIVKNRSFQPIQSQERNQINDRDIEQMTEGAQIKGRSMPQQKGFKHSSLQIYDNLTDIMKLINGQTYTKSPVIVKTKPQGLRPQSAINKQQKVSQRYRPIGGKVSLIAVRGFQL</sequence>